<proteinExistence type="predicted"/>
<gene>
    <name evidence="2" type="ORF">ACFOZ4_35240</name>
</gene>
<organism evidence="2 3">
    <name type="scientific">Hamadaea flava</name>
    <dbReference type="NCBI Taxonomy" id="1742688"/>
    <lineage>
        <taxon>Bacteria</taxon>
        <taxon>Bacillati</taxon>
        <taxon>Actinomycetota</taxon>
        <taxon>Actinomycetes</taxon>
        <taxon>Micromonosporales</taxon>
        <taxon>Micromonosporaceae</taxon>
        <taxon>Hamadaea</taxon>
    </lineage>
</organism>
<name>A0ABV8M0A8_9ACTN</name>
<feature type="transmembrane region" description="Helical" evidence="1">
    <location>
        <begin position="24"/>
        <end position="49"/>
    </location>
</feature>
<evidence type="ECO:0000313" key="2">
    <source>
        <dbReference type="EMBL" id="MFC4135890.1"/>
    </source>
</evidence>
<dbReference type="Proteomes" id="UP001595816">
    <property type="component" value="Unassembled WGS sequence"/>
</dbReference>
<keyword evidence="1" id="KW-1133">Transmembrane helix</keyword>
<accession>A0ABV8M0A8</accession>
<sequence>MAVPVAATTVAVEGQIGQRRVEMLAAVGDVVVAGPLCGLAFSWSAVIGIGWHEVYFLTLPMGLLSLAITAISGLVAALTQNR</sequence>
<dbReference type="RefSeq" id="WP_253754244.1">
    <property type="nucleotide sequence ID" value="NZ_JAMZDZ010000001.1"/>
</dbReference>
<evidence type="ECO:0008006" key="4">
    <source>
        <dbReference type="Google" id="ProtNLM"/>
    </source>
</evidence>
<evidence type="ECO:0000256" key="1">
    <source>
        <dbReference type="SAM" id="Phobius"/>
    </source>
</evidence>
<evidence type="ECO:0000313" key="3">
    <source>
        <dbReference type="Proteomes" id="UP001595816"/>
    </source>
</evidence>
<reference evidence="3" key="1">
    <citation type="journal article" date="2019" name="Int. J. Syst. Evol. Microbiol.">
        <title>The Global Catalogue of Microorganisms (GCM) 10K type strain sequencing project: providing services to taxonomists for standard genome sequencing and annotation.</title>
        <authorList>
            <consortium name="The Broad Institute Genomics Platform"/>
            <consortium name="The Broad Institute Genome Sequencing Center for Infectious Disease"/>
            <person name="Wu L."/>
            <person name="Ma J."/>
        </authorList>
    </citation>
    <scope>NUCLEOTIDE SEQUENCE [LARGE SCALE GENOMIC DNA]</scope>
    <source>
        <strain evidence="3">CGMCC 4.7289</strain>
    </source>
</reference>
<keyword evidence="3" id="KW-1185">Reference proteome</keyword>
<dbReference type="EMBL" id="JBHSAY010000027">
    <property type="protein sequence ID" value="MFC4135890.1"/>
    <property type="molecule type" value="Genomic_DNA"/>
</dbReference>
<comment type="caution">
    <text evidence="2">The sequence shown here is derived from an EMBL/GenBank/DDBJ whole genome shotgun (WGS) entry which is preliminary data.</text>
</comment>
<keyword evidence="1" id="KW-0812">Transmembrane</keyword>
<protein>
    <recommendedName>
        <fullName evidence="4">MFS transporter</fullName>
    </recommendedName>
</protein>
<keyword evidence="1" id="KW-0472">Membrane</keyword>
<feature type="transmembrane region" description="Helical" evidence="1">
    <location>
        <begin position="55"/>
        <end position="78"/>
    </location>
</feature>